<dbReference type="InterPro" id="IPR007111">
    <property type="entry name" value="NACHT_NTPase"/>
</dbReference>
<gene>
    <name evidence="2" type="ORF">SAMN05421874_110220</name>
</gene>
<evidence type="ECO:0000313" key="2">
    <source>
        <dbReference type="EMBL" id="SDK73671.1"/>
    </source>
</evidence>
<dbReference type="Gene3D" id="3.40.50.300">
    <property type="entry name" value="P-loop containing nucleotide triphosphate hydrolases"/>
    <property type="match status" value="1"/>
</dbReference>
<keyword evidence="3" id="KW-1185">Reference proteome</keyword>
<dbReference type="InterPro" id="IPR016024">
    <property type="entry name" value="ARM-type_fold"/>
</dbReference>
<organism evidence="2 3">
    <name type="scientific">Nonomuraea maritima</name>
    <dbReference type="NCBI Taxonomy" id="683260"/>
    <lineage>
        <taxon>Bacteria</taxon>
        <taxon>Bacillati</taxon>
        <taxon>Actinomycetota</taxon>
        <taxon>Actinomycetes</taxon>
        <taxon>Streptosporangiales</taxon>
        <taxon>Streptosporangiaceae</taxon>
        <taxon>Nonomuraea</taxon>
    </lineage>
</organism>
<dbReference type="SUPFAM" id="SSF52540">
    <property type="entry name" value="P-loop containing nucleoside triphosphate hydrolases"/>
    <property type="match status" value="1"/>
</dbReference>
<dbReference type="STRING" id="683260.SAMN05421874_110220"/>
<sequence>MDEPRERRRWWPFRKRVIQQTELGQQATGNTVAGDLKLTQITVYGGSEGVSIESADGDGLGSERKEYLERVSTRYRRVDLEILTPLTEQGEHPVMLLNEVYFQQSVREDPPPVELLNLPREVLRRLVADEQLSGLPDSIDLARLEEARRTYQERPARPVLEALGRTSRTVVLGDPGAGKSTLARFVMMALAVTELQQAGSEALATEVPAEWVGRLPLLVELRTYADPAWRGKTFLDLIDEMRSSHHLGLSKNRLERYLQDGGHALVIFDGLDEIFDPQIRADVAGQIEGFAARYPNARTIVTSRVIGYDRATLDAAGFTTFMLQDFDSPQIDAFITTWYQRSCPEDPATAARMRNRLLEAIGASLAVGEIAGNPMLLTILAIIGRRRELPHDRRAVYQHAVTVLIEHWDVNKHLRAHDTALPQLNAADKLRMLHGIARRMQDGPAGLAGNHLPARDLTDAFESYLTEEFGLPKDRAVHTARAMLRQFQHRNFILSNFGAGLYGFVHRAFLEYLAAEDISQRLTGRELTDQELFVLYDTHAADPAWREVLLLLTGMIPESFAAKAISQLAATGPYGRLDRQIPMPQLLALSAINEIRRRQTLRSLAPTITQLLVELTRTAAAREQEYDLTLTKAITEALPPFNHESVWLDNSQHERWRLAVGRPVAVFQSIKYTAARLRLTLTAPTLDSLKEHATTSADKVIRLIAVEAVAEGWPDHPETLAWLRDRAVADRDVYVRRTALDAVVEGWPDHPEKLAWLHDRAVADRDVYVRGRAVEAVAEGWSDHPETLSWLRDRAASEMGDFVRSDLARLIADGWSDHPETLSWLRDHAAQDRYWLVRSAALESVAEGWSDHPETLPWLRDHAVRDKHWIVRRTAGSAIAEGWHDHPETVAWLRDRATG</sequence>
<dbReference type="InterPro" id="IPR011989">
    <property type="entry name" value="ARM-like"/>
</dbReference>
<dbReference type="InterPro" id="IPR027417">
    <property type="entry name" value="P-loop_NTPase"/>
</dbReference>
<name>A0A1G9EC76_9ACTN</name>
<feature type="domain" description="NACHT" evidence="1">
    <location>
        <begin position="167"/>
        <end position="274"/>
    </location>
</feature>
<evidence type="ECO:0000259" key="1">
    <source>
        <dbReference type="PROSITE" id="PS50837"/>
    </source>
</evidence>
<dbReference type="PROSITE" id="PS50837">
    <property type="entry name" value="NACHT"/>
    <property type="match status" value="1"/>
</dbReference>
<protein>
    <submittedName>
        <fullName evidence="2">HEAT repeat-containing protein</fullName>
    </submittedName>
</protein>
<dbReference type="Proteomes" id="UP000198683">
    <property type="component" value="Unassembled WGS sequence"/>
</dbReference>
<dbReference type="AlphaFoldDB" id="A0A1G9EC76"/>
<dbReference type="PANTHER" id="PTHR46844">
    <property type="entry name" value="SLR5058 PROTEIN"/>
    <property type="match status" value="1"/>
</dbReference>
<proteinExistence type="predicted"/>
<accession>A0A1G9EC76</accession>
<dbReference type="Gene3D" id="1.25.10.10">
    <property type="entry name" value="Leucine-rich Repeat Variant"/>
    <property type="match status" value="1"/>
</dbReference>
<evidence type="ECO:0000313" key="3">
    <source>
        <dbReference type="Proteomes" id="UP000198683"/>
    </source>
</evidence>
<dbReference type="Pfam" id="PF13646">
    <property type="entry name" value="HEAT_2"/>
    <property type="match status" value="1"/>
</dbReference>
<reference evidence="2 3" key="1">
    <citation type="submission" date="2016-10" db="EMBL/GenBank/DDBJ databases">
        <authorList>
            <person name="de Groot N.N."/>
        </authorList>
    </citation>
    <scope>NUCLEOTIDE SEQUENCE [LARGE SCALE GENOMIC DNA]</scope>
    <source>
        <strain evidence="2 3">CGMCC 4.5681</strain>
    </source>
</reference>
<dbReference type="EMBL" id="FNFB01000010">
    <property type="protein sequence ID" value="SDK73671.1"/>
    <property type="molecule type" value="Genomic_DNA"/>
</dbReference>
<dbReference type="PANTHER" id="PTHR46844:SF1">
    <property type="entry name" value="SLR5058 PROTEIN"/>
    <property type="match status" value="1"/>
</dbReference>
<feature type="non-terminal residue" evidence="2">
    <location>
        <position position="899"/>
    </location>
</feature>
<dbReference type="SUPFAM" id="SSF48371">
    <property type="entry name" value="ARM repeat"/>
    <property type="match status" value="1"/>
</dbReference>